<dbReference type="InterPro" id="IPR009061">
    <property type="entry name" value="DNA-bd_dom_put_sf"/>
</dbReference>
<keyword evidence="1" id="KW-0238">DNA-binding</keyword>
<dbReference type="PRINTS" id="PR00040">
    <property type="entry name" value="HTHMERR"/>
</dbReference>
<dbReference type="PANTHER" id="PTHR30204">
    <property type="entry name" value="REDOX-CYCLING DRUG-SENSING TRANSCRIPTIONAL ACTIVATOR SOXR"/>
    <property type="match status" value="1"/>
</dbReference>
<dbReference type="GO" id="GO:0003700">
    <property type="term" value="F:DNA-binding transcription factor activity"/>
    <property type="evidence" value="ECO:0007669"/>
    <property type="project" value="InterPro"/>
</dbReference>
<dbReference type="SMART" id="SM00422">
    <property type="entry name" value="HTH_MERR"/>
    <property type="match status" value="1"/>
</dbReference>
<dbReference type="Gene3D" id="1.10.1660.10">
    <property type="match status" value="1"/>
</dbReference>
<evidence type="ECO:0000313" key="4">
    <source>
        <dbReference type="EMBL" id="BAQ25298.1"/>
    </source>
</evidence>
<sequence length="124" mass="15049">MHYSIGKFSKLTRLSVHTLRYYENEGLLRPQRDGSNRRYYNENDYQWLLFILRLKAVGMPIKEIKHYSDLREKGESTYLERLILLEHHLQVLDNNIADLLDNREKLIEKIHFYQEKLSLKKDLN</sequence>
<dbReference type="EMBL" id="AP014612">
    <property type="protein sequence ID" value="BAQ25298.1"/>
    <property type="molecule type" value="Genomic_DNA"/>
</dbReference>
<dbReference type="PANTHER" id="PTHR30204:SF98">
    <property type="entry name" value="HTH-TYPE TRANSCRIPTIONAL REGULATOR ADHR"/>
    <property type="match status" value="1"/>
</dbReference>
<dbReference type="KEGG" id="strg:SRT_20370"/>
<keyword evidence="5" id="KW-1185">Reference proteome</keyword>
<keyword evidence="2" id="KW-0175">Coiled coil</keyword>
<dbReference type="RefSeq" id="WP_128833959.1">
    <property type="nucleotide sequence ID" value="NZ_AP014612.1"/>
</dbReference>
<dbReference type="SUPFAM" id="SSF46955">
    <property type="entry name" value="Putative DNA-binding domain"/>
    <property type="match status" value="1"/>
</dbReference>
<gene>
    <name evidence="4" type="ORF">SRT_20370</name>
</gene>
<dbReference type="CDD" id="cd01109">
    <property type="entry name" value="HTH_YyaN"/>
    <property type="match status" value="1"/>
</dbReference>
<evidence type="ECO:0000256" key="2">
    <source>
        <dbReference type="SAM" id="Coils"/>
    </source>
</evidence>
<evidence type="ECO:0000256" key="1">
    <source>
        <dbReference type="ARBA" id="ARBA00023125"/>
    </source>
</evidence>
<dbReference type="PROSITE" id="PS00552">
    <property type="entry name" value="HTH_MERR_1"/>
    <property type="match status" value="1"/>
</dbReference>
<reference evidence="4 5" key="1">
    <citation type="journal article" date="2016" name="Microbiol. Immunol.">
        <title>Complete genome sequence of Streptococcus troglodytae TKU31 isolated from the oral cavity of a chimpanzee (Pan troglodytes).</title>
        <authorList>
            <person name="Okamoto M."/>
            <person name="Naito M."/>
            <person name="Miyanohara M."/>
            <person name="Imai S."/>
            <person name="Nomura Y."/>
            <person name="Saito W."/>
            <person name="Momoi Y."/>
            <person name="Takada K."/>
            <person name="Miyabe-Nishiwaki T."/>
            <person name="Tomonaga M."/>
            <person name="Hanada N."/>
        </authorList>
    </citation>
    <scope>NUCLEOTIDE SEQUENCE [LARGE SCALE GENOMIC DNA]</scope>
    <source>
        <strain evidence="5">TKU 31</strain>
    </source>
</reference>
<dbReference type="InterPro" id="IPR000551">
    <property type="entry name" value="MerR-type_HTH_dom"/>
</dbReference>
<dbReference type="GO" id="GO:0003677">
    <property type="term" value="F:DNA binding"/>
    <property type="evidence" value="ECO:0007669"/>
    <property type="project" value="UniProtKB-KW"/>
</dbReference>
<name>A0A1L7LME4_9STRE</name>
<accession>A0A1L7LME4</accession>
<proteinExistence type="predicted"/>
<dbReference type="AlphaFoldDB" id="A0A1L7LME4"/>
<dbReference type="InterPro" id="IPR047057">
    <property type="entry name" value="MerR_fam"/>
</dbReference>
<dbReference type="Proteomes" id="UP000217758">
    <property type="component" value="Chromosome"/>
</dbReference>
<feature type="coiled-coil region" evidence="2">
    <location>
        <begin position="89"/>
        <end position="116"/>
    </location>
</feature>
<feature type="domain" description="HTH merR-type" evidence="3">
    <location>
        <begin position="2"/>
        <end position="70"/>
    </location>
</feature>
<protein>
    <submittedName>
        <fullName evidence="4">Transcriptional regulator</fullName>
    </submittedName>
</protein>
<evidence type="ECO:0000313" key="5">
    <source>
        <dbReference type="Proteomes" id="UP000217758"/>
    </source>
</evidence>
<dbReference type="Pfam" id="PF13411">
    <property type="entry name" value="MerR_1"/>
    <property type="match status" value="1"/>
</dbReference>
<dbReference type="PROSITE" id="PS50937">
    <property type="entry name" value="HTH_MERR_2"/>
    <property type="match status" value="1"/>
</dbReference>
<organism evidence="4 5">
    <name type="scientific">Streptococcus troglodytae</name>
    <dbReference type="NCBI Taxonomy" id="1111760"/>
    <lineage>
        <taxon>Bacteria</taxon>
        <taxon>Bacillati</taxon>
        <taxon>Bacillota</taxon>
        <taxon>Bacilli</taxon>
        <taxon>Lactobacillales</taxon>
        <taxon>Streptococcaceae</taxon>
        <taxon>Streptococcus</taxon>
    </lineage>
</organism>
<evidence type="ECO:0000259" key="3">
    <source>
        <dbReference type="PROSITE" id="PS50937"/>
    </source>
</evidence>